<dbReference type="EMBL" id="MCZJ01000004">
    <property type="protein sequence ID" value="PMM62126.1"/>
    <property type="molecule type" value="Genomic_DNA"/>
</dbReference>
<organism evidence="1 2">
    <name type="scientific">Vibrio lentus</name>
    <dbReference type="NCBI Taxonomy" id="136468"/>
    <lineage>
        <taxon>Bacteria</taxon>
        <taxon>Pseudomonadati</taxon>
        <taxon>Pseudomonadota</taxon>
        <taxon>Gammaproteobacteria</taxon>
        <taxon>Vibrionales</taxon>
        <taxon>Vibrionaceae</taxon>
        <taxon>Vibrio</taxon>
    </lineage>
</organism>
<accession>A0A855IVN2</accession>
<comment type="caution">
    <text evidence="1">The sequence shown here is derived from an EMBL/GenBank/DDBJ whole genome shotgun (WGS) entry which is preliminary data.</text>
</comment>
<name>A0A855IVN2_9VIBR</name>
<dbReference type="Proteomes" id="UP000235554">
    <property type="component" value="Unassembled WGS sequence"/>
</dbReference>
<proteinExistence type="predicted"/>
<protein>
    <recommendedName>
        <fullName evidence="3">DUF3310 domain-containing protein</fullName>
    </recommendedName>
</protein>
<reference evidence="2" key="1">
    <citation type="submission" date="2016-07" db="EMBL/GenBank/DDBJ databases">
        <title>Nontailed viruses are major unrecognized killers of bacteria in the ocean.</title>
        <authorList>
            <person name="Kauffman K."/>
            <person name="Hussain F."/>
            <person name="Yang J."/>
            <person name="Arevalo P."/>
            <person name="Brown J."/>
            <person name="Cutler M."/>
            <person name="Kelly L."/>
            <person name="Polz M.F."/>
        </authorList>
    </citation>
    <scope>NUCLEOTIDE SEQUENCE [LARGE SCALE GENOMIC DNA]</scope>
    <source>
        <strain evidence="2">10N.261.48.A1</strain>
    </source>
</reference>
<dbReference type="RefSeq" id="WP_102467503.1">
    <property type="nucleotide sequence ID" value="NZ_MCZJ01000004.1"/>
</dbReference>
<evidence type="ECO:0000313" key="2">
    <source>
        <dbReference type="Proteomes" id="UP000235554"/>
    </source>
</evidence>
<dbReference type="AlphaFoldDB" id="A0A855IVN2"/>
<evidence type="ECO:0000313" key="1">
    <source>
        <dbReference type="EMBL" id="PMM62126.1"/>
    </source>
</evidence>
<sequence>MNIQNDTNLMNLQADVKAFTFATTPKRLTGNASYFTNITAEVIDAAEYDLGDREYLKNSIEHRLNSTYDKHGKKCTQWGYKRVLDVVEQAFKYVNK</sequence>
<evidence type="ECO:0008006" key="3">
    <source>
        <dbReference type="Google" id="ProtNLM"/>
    </source>
</evidence>
<gene>
    <name evidence="1" type="ORF">BCT50_16545</name>
</gene>